<gene>
    <name evidence="3" type="ORF">B0A49_13057</name>
</gene>
<dbReference type="AlphaFoldDB" id="A0A4V5NDE4"/>
<evidence type="ECO:0000313" key="3">
    <source>
        <dbReference type="EMBL" id="TKA62149.1"/>
    </source>
</evidence>
<dbReference type="PANTHER" id="PTHR23329:SF1">
    <property type="entry name" value="TUFTELIN-INTERACTING PROTEIN 11"/>
    <property type="match status" value="1"/>
</dbReference>
<feature type="non-terminal residue" evidence="3">
    <location>
        <position position="96"/>
    </location>
</feature>
<reference evidence="3 4" key="1">
    <citation type="submission" date="2017-03" db="EMBL/GenBank/DDBJ databases">
        <title>Genomes of endolithic fungi from Antarctica.</title>
        <authorList>
            <person name="Coleine C."/>
            <person name="Masonjones S."/>
            <person name="Stajich J.E."/>
        </authorList>
    </citation>
    <scope>NUCLEOTIDE SEQUENCE [LARGE SCALE GENOMIC DNA]</scope>
    <source>
        <strain evidence="3 4">CCFEE 5187</strain>
    </source>
</reference>
<feature type="compositionally biased region" description="Basic residues" evidence="1">
    <location>
        <begin position="1"/>
        <end position="10"/>
    </location>
</feature>
<feature type="region of interest" description="Disordered" evidence="1">
    <location>
        <begin position="1"/>
        <end position="34"/>
    </location>
</feature>
<dbReference type="PANTHER" id="PTHR23329">
    <property type="entry name" value="TUFTELIN-INTERACTING PROTEIN 11-RELATED"/>
    <property type="match status" value="1"/>
</dbReference>
<dbReference type="EMBL" id="NAJN01001614">
    <property type="protein sequence ID" value="TKA62149.1"/>
    <property type="molecule type" value="Genomic_DNA"/>
</dbReference>
<feature type="compositionally biased region" description="Basic and acidic residues" evidence="1">
    <location>
        <begin position="76"/>
        <end position="96"/>
    </location>
</feature>
<evidence type="ECO:0000259" key="2">
    <source>
        <dbReference type="PROSITE" id="PS50174"/>
    </source>
</evidence>
<accession>A0A4V5NDE4</accession>
<organism evidence="3 4">
    <name type="scientific">Cryomyces minteri</name>
    <dbReference type="NCBI Taxonomy" id="331657"/>
    <lineage>
        <taxon>Eukaryota</taxon>
        <taxon>Fungi</taxon>
        <taxon>Dikarya</taxon>
        <taxon>Ascomycota</taxon>
        <taxon>Pezizomycotina</taxon>
        <taxon>Dothideomycetes</taxon>
        <taxon>Dothideomycetes incertae sedis</taxon>
        <taxon>Cryomyces</taxon>
    </lineage>
</organism>
<dbReference type="PROSITE" id="PS50174">
    <property type="entry name" value="G_PATCH"/>
    <property type="match status" value="1"/>
</dbReference>
<evidence type="ECO:0000256" key="1">
    <source>
        <dbReference type="SAM" id="MobiDB-lite"/>
    </source>
</evidence>
<keyword evidence="4" id="KW-1185">Reference proteome</keyword>
<dbReference type="GO" id="GO:0003676">
    <property type="term" value="F:nucleic acid binding"/>
    <property type="evidence" value="ECO:0007669"/>
    <property type="project" value="InterPro"/>
</dbReference>
<dbReference type="OrthoDB" id="4822at2759"/>
<dbReference type="GO" id="GO:0000390">
    <property type="term" value="P:spliceosomal complex disassembly"/>
    <property type="evidence" value="ECO:0007669"/>
    <property type="project" value="InterPro"/>
</dbReference>
<name>A0A4V5NDE4_9PEZI</name>
<proteinExistence type="predicted"/>
<dbReference type="Pfam" id="PF01585">
    <property type="entry name" value="G-patch"/>
    <property type="match status" value="1"/>
</dbReference>
<dbReference type="Proteomes" id="UP000308768">
    <property type="component" value="Unassembled WGS sequence"/>
</dbReference>
<dbReference type="InterPro" id="IPR045211">
    <property type="entry name" value="TFP11/STIP/Ntr1"/>
</dbReference>
<dbReference type="InterPro" id="IPR000467">
    <property type="entry name" value="G_patch_dom"/>
</dbReference>
<protein>
    <recommendedName>
        <fullName evidence="2">G-patch domain-containing protein</fullName>
    </recommendedName>
</protein>
<comment type="caution">
    <text evidence="3">The sequence shown here is derived from an EMBL/GenBank/DDBJ whole genome shotgun (WGS) entry which is preliminary data.</text>
</comment>
<feature type="domain" description="G-patch" evidence="2">
    <location>
        <begin position="33"/>
        <end position="78"/>
    </location>
</feature>
<dbReference type="SMART" id="SM00443">
    <property type="entry name" value="G_patch"/>
    <property type="match status" value="1"/>
</dbReference>
<feature type="region of interest" description="Disordered" evidence="1">
    <location>
        <begin position="70"/>
        <end position="96"/>
    </location>
</feature>
<evidence type="ECO:0000313" key="4">
    <source>
        <dbReference type="Proteomes" id="UP000308768"/>
    </source>
</evidence>
<dbReference type="STRING" id="331657.A0A4V5NDE4"/>
<dbReference type="GO" id="GO:0071008">
    <property type="term" value="C:U2-type post-mRNA release spliceosomal complex"/>
    <property type="evidence" value="ECO:0007669"/>
    <property type="project" value="TreeGrafter"/>
</dbReference>
<sequence length="96" mass="10333">MERSFLKRKAAISESGSRKSAKTTDNGPGGEKKMSFAERMMAKMNYTGGGLGKSGEGIVEPVQVQMRQRGVGLGQVREKTAQAKAEEKRAAEARGE</sequence>